<name>A0A929BED4_9PSEU</name>
<dbReference type="PANTHER" id="PTHR36151">
    <property type="entry name" value="BLR2777 PROTEIN"/>
    <property type="match status" value="1"/>
</dbReference>
<evidence type="ECO:0000259" key="2">
    <source>
        <dbReference type="Pfam" id="PF09995"/>
    </source>
</evidence>
<dbReference type="InterPro" id="IPR018713">
    <property type="entry name" value="MPAB/Lcp_cat_dom"/>
</dbReference>
<gene>
    <name evidence="3" type="ORF">IQ251_16015</name>
</gene>
<feature type="compositionally biased region" description="Basic and acidic residues" evidence="1">
    <location>
        <begin position="275"/>
        <end position="299"/>
    </location>
</feature>
<dbReference type="Pfam" id="PF09995">
    <property type="entry name" value="MPAB_Lcp_cat"/>
    <property type="match status" value="1"/>
</dbReference>
<evidence type="ECO:0000313" key="3">
    <source>
        <dbReference type="EMBL" id="MBE9375957.1"/>
    </source>
</evidence>
<feature type="region of interest" description="Disordered" evidence="1">
    <location>
        <begin position="272"/>
        <end position="305"/>
    </location>
</feature>
<comment type="caution">
    <text evidence="3">The sequence shown here is derived from an EMBL/GenBank/DDBJ whole genome shotgun (WGS) entry which is preliminary data.</text>
</comment>
<proteinExistence type="predicted"/>
<dbReference type="PANTHER" id="PTHR36151:SF3">
    <property type="entry name" value="ER-BOUND OXYGENASE MPAB_MPAB'_RUBBER OXYGENASE CATALYTIC DOMAIN-CONTAINING PROTEIN"/>
    <property type="match status" value="1"/>
</dbReference>
<feature type="domain" description="ER-bound oxygenase mpaB/mpaB'/Rubber oxygenase catalytic" evidence="2">
    <location>
        <begin position="15"/>
        <end position="250"/>
    </location>
</feature>
<accession>A0A929BED4</accession>
<keyword evidence="4" id="KW-1185">Reference proteome</keyword>
<dbReference type="EMBL" id="JADEYC010000029">
    <property type="protein sequence ID" value="MBE9375957.1"/>
    <property type="molecule type" value="Genomic_DNA"/>
</dbReference>
<organism evidence="3 4">
    <name type="scientific">Saccharopolyspora montiporae</name>
    <dbReference type="NCBI Taxonomy" id="2781240"/>
    <lineage>
        <taxon>Bacteria</taxon>
        <taxon>Bacillati</taxon>
        <taxon>Actinomycetota</taxon>
        <taxon>Actinomycetes</taxon>
        <taxon>Pseudonocardiales</taxon>
        <taxon>Pseudonocardiaceae</taxon>
        <taxon>Saccharopolyspora</taxon>
    </lineage>
</organism>
<protein>
    <submittedName>
        <fullName evidence="3">DUF2236 domain-containing protein</fullName>
    </submittedName>
</protein>
<evidence type="ECO:0000313" key="4">
    <source>
        <dbReference type="Proteomes" id="UP000598360"/>
    </source>
</evidence>
<reference evidence="3" key="1">
    <citation type="submission" date="2020-10" db="EMBL/GenBank/DDBJ databases">
        <title>Diversity and distribution of actinomycetes associated with coral in the coast of Hainan.</title>
        <authorList>
            <person name="Li F."/>
        </authorList>
    </citation>
    <scope>NUCLEOTIDE SEQUENCE</scope>
    <source>
        <strain evidence="3">HNM0983</strain>
    </source>
</reference>
<sequence>MSEQPTPLGPDSLTWKYFGDWRGLLLALWAGSMQNMHPQLGAGVEQHSGFFDERWQRLFRSLYPIGGVVYDGPRAVRTAREVRGYHDAVRGIDRHGRPYHALEPETYFWAHATFLMMPVLIAEHFGEPLTEQQKRRLYAEGVQWYRLYGVSMRPVPPDWDSFQRYWEHMCTEVLEVNQATRDVLDISGLGKPPLLRMLPDPLWRLLRIPIGRGFVWLTTGVHPEPVRRKLGTRWTRRDELALRVLGRTIAVLWRLVPFDYRYHPRARAGWRRARGGPDRGVETPDRNLPPADERDDPKHYVPHRR</sequence>
<dbReference type="GO" id="GO:0016491">
    <property type="term" value="F:oxidoreductase activity"/>
    <property type="evidence" value="ECO:0007669"/>
    <property type="project" value="InterPro"/>
</dbReference>
<dbReference type="AlphaFoldDB" id="A0A929BED4"/>
<dbReference type="Proteomes" id="UP000598360">
    <property type="component" value="Unassembled WGS sequence"/>
</dbReference>
<evidence type="ECO:0000256" key="1">
    <source>
        <dbReference type="SAM" id="MobiDB-lite"/>
    </source>
</evidence>
<dbReference type="RefSeq" id="WP_193929408.1">
    <property type="nucleotide sequence ID" value="NZ_JADEYC010000029.1"/>
</dbReference>